<evidence type="ECO:0000313" key="3">
    <source>
        <dbReference type="Proteomes" id="UP000600946"/>
    </source>
</evidence>
<comment type="caution">
    <text evidence="2">The sequence shown here is derived from an EMBL/GenBank/DDBJ whole genome shotgun (WGS) entry which is preliminary data.</text>
</comment>
<name>A0ABQ3B3A8_9ACTN</name>
<dbReference type="Proteomes" id="UP000600946">
    <property type="component" value="Unassembled WGS sequence"/>
</dbReference>
<feature type="region of interest" description="Disordered" evidence="1">
    <location>
        <begin position="110"/>
        <end position="161"/>
    </location>
</feature>
<organism evidence="2 3">
    <name type="scientific">Streptomyces xanthochromogenes</name>
    <dbReference type="NCBI Taxonomy" id="67384"/>
    <lineage>
        <taxon>Bacteria</taxon>
        <taxon>Bacillati</taxon>
        <taxon>Actinomycetota</taxon>
        <taxon>Actinomycetes</taxon>
        <taxon>Kitasatosporales</taxon>
        <taxon>Streptomycetaceae</taxon>
        <taxon>Streptomyces</taxon>
    </lineage>
</organism>
<dbReference type="EMBL" id="BMUU01000030">
    <property type="protein sequence ID" value="GGY72102.1"/>
    <property type="molecule type" value="Genomic_DNA"/>
</dbReference>
<feature type="compositionally biased region" description="Polar residues" evidence="1">
    <location>
        <begin position="126"/>
        <end position="137"/>
    </location>
</feature>
<sequence>MPLWRAALGGGVEPVEYEMWVTSAELRPVLGVGMSAVPTVRGVGAPSPARWAWVLARRGAGGAVVHAAGCRLGAGRGREAGTEAALGSRVLDRRCARAAMLRRCSCRYSGAGRTGAPRRRATDTPDPSSSAKRSTTVPRLPCGPNLLTGGPPGLSKARPTV</sequence>
<evidence type="ECO:0000313" key="2">
    <source>
        <dbReference type="EMBL" id="GGY72102.1"/>
    </source>
</evidence>
<evidence type="ECO:0000256" key="1">
    <source>
        <dbReference type="SAM" id="MobiDB-lite"/>
    </source>
</evidence>
<feature type="compositionally biased region" description="Low complexity" evidence="1">
    <location>
        <begin position="140"/>
        <end position="149"/>
    </location>
</feature>
<gene>
    <name evidence="2" type="ORF">GCM10010326_77870</name>
</gene>
<protein>
    <submittedName>
        <fullName evidence="2">Uncharacterized protein</fullName>
    </submittedName>
</protein>
<proteinExistence type="predicted"/>
<reference evidence="3" key="1">
    <citation type="journal article" date="2019" name="Int. J. Syst. Evol. Microbiol.">
        <title>The Global Catalogue of Microorganisms (GCM) 10K type strain sequencing project: providing services to taxonomists for standard genome sequencing and annotation.</title>
        <authorList>
            <consortium name="The Broad Institute Genomics Platform"/>
            <consortium name="The Broad Institute Genome Sequencing Center for Infectious Disease"/>
            <person name="Wu L."/>
            <person name="Ma J."/>
        </authorList>
    </citation>
    <scope>NUCLEOTIDE SEQUENCE [LARGE SCALE GENOMIC DNA]</scope>
    <source>
        <strain evidence="3">JCM 4594</strain>
    </source>
</reference>
<accession>A0ABQ3B3A8</accession>
<keyword evidence="3" id="KW-1185">Reference proteome</keyword>